<sequence length="91" mass="10193">MSNSHTYFSFWDRLPSLISGIRYKERQLVILGRASRSKMQYQDQHTRARGENISSVATTAPPSENITTSLDMSTGPSKGTLLSGSTLRDWN</sequence>
<evidence type="ECO:0000313" key="2">
    <source>
        <dbReference type="EMBL" id="KAF5877046.1"/>
    </source>
</evidence>
<protein>
    <submittedName>
        <fullName evidence="2">Uncharacterized protein</fullName>
    </submittedName>
</protein>
<proteinExistence type="predicted"/>
<comment type="caution">
    <text evidence="2">The sequence shown here is derived from an EMBL/GenBank/DDBJ whole genome shotgun (WGS) entry which is preliminary data.</text>
</comment>
<evidence type="ECO:0000256" key="1">
    <source>
        <dbReference type="SAM" id="MobiDB-lite"/>
    </source>
</evidence>
<dbReference type="GeneID" id="59255530"/>
<keyword evidence="3" id="KW-1185">Reference proteome</keyword>
<dbReference type="Proteomes" id="UP000531561">
    <property type="component" value="Unassembled WGS sequence"/>
</dbReference>
<feature type="compositionally biased region" description="Polar residues" evidence="1">
    <location>
        <begin position="52"/>
        <end position="91"/>
    </location>
</feature>
<feature type="region of interest" description="Disordered" evidence="1">
    <location>
        <begin position="39"/>
        <end position="91"/>
    </location>
</feature>
<dbReference type="EMBL" id="JABFCT010000003">
    <property type="protein sequence ID" value="KAF5877046.1"/>
    <property type="molecule type" value="Genomic_DNA"/>
</dbReference>
<organism evidence="2 3">
    <name type="scientific">Botrytis fragariae</name>
    <dbReference type="NCBI Taxonomy" id="1964551"/>
    <lineage>
        <taxon>Eukaryota</taxon>
        <taxon>Fungi</taxon>
        <taxon>Dikarya</taxon>
        <taxon>Ascomycota</taxon>
        <taxon>Pezizomycotina</taxon>
        <taxon>Leotiomycetes</taxon>
        <taxon>Helotiales</taxon>
        <taxon>Sclerotiniaceae</taxon>
        <taxon>Botrytis</taxon>
    </lineage>
</organism>
<dbReference type="AlphaFoldDB" id="A0A8H6B0A1"/>
<dbReference type="RefSeq" id="XP_037195992.1">
    <property type="nucleotide sequence ID" value="XM_037331838.1"/>
</dbReference>
<evidence type="ECO:0000313" key="3">
    <source>
        <dbReference type="Proteomes" id="UP000531561"/>
    </source>
</evidence>
<name>A0A8H6B0A1_9HELO</name>
<dbReference type="OrthoDB" id="3538635at2759"/>
<reference evidence="2 3" key="1">
    <citation type="journal article" date="2020" name="Phytopathology">
        <title>A high-quality genome resource of Botrytis fragariae, a new and rapidly spreading fungal pathogen causing strawberry gray mold in the U.S.A.</title>
        <authorList>
            <person name="Wu Y."/>
            <person name="Saski C.A."/>
            <person name="Schnabel G."/>
            <person name="Xiao S."/>
            <person name="Hu M."/>
        </authorList>
    </citation>
    <scope>NUCLEOTIDE SEQUENCE [LARGE SCALE GENOMIC DNA]</scope>
    <source>
        <strain evidence="2 3">BVB16</strain>
    </source>
</reference>
<accession>A0A8H6B0A1</accession>
<gene>
    <name evidence="2" type="ORF">Bfra_001407</name>
</gene>